<dbReference type="Proteomes" id="UP001219605">
    <property type="component" value="Chromosome"/>
</dbReference>
<gene>
    <name evidence="1" type="ORF">PVK37_18285</name>
</gene>
<dbReference type="PANTHER" id="PTHR40045:SF1">
    <property type="entry name" value="YQCI_YCGG FAMILY PROTEIN"/>
    <property type="match status" value="1"/>
</dbReference>
<sequence>MALISQQEISIAGTGWQRSVLDDVGSRLADPGFPCVFSRNAYRKQLLKFVFVAGTTAPDIAHLAGGLTEYVKLSETWDGRLDTAYPLLVAFAADATGARTVEEYHAFGWSVLQRLHAVDPAPWPDRVGTDPDTAAWAMCFAGMPLFCNMSSPAHQVRRSRNLGSRFILVINPRERFDIFAGDTPSGRRTRSNIRNRIDRYDGIPRSPQLGSYGTHALEWRQYGLLEENAERTDRCPFVTGTARPTHDRKGTT</sequence>
<dbReference type="PANTHER" id="PTHR40045">
    <property type="entry name" value="YCGG FAMILY PROTEIN"/>
    <property type="match status" value="1"/>
</dbReference>
<dbReference type="RefSeq" id="WP_275028670.1">
    <property type="nucleotide sequence ID" value="NZ_CP118615.1"/>
</dbReference>
<dbReference type="Pfam" id="PF08892">
    <property type="entry name" value="YqcI_YcgG"/>
    <property type="match status" value="1"/>
</dbReference>
<keyword evidence="2" id="KW-1185">Reference proteome</keyword>
<protein>
    <submittedName>
        <fullName evidence="1">YqcI/YcgG family protein</fullName>
    </submittedName>
</protein>
<dbReference type="InterPro" id="IPR014988">
    <property type="entry name" value="Uncharacterised_YqcI/YcgG"/>
</dbReference>
<name>A0ABY7ZHG7_9ACTN</name>
<proteinExistence type="predicted"/>
<dbReference type="EMBL" id="CP118615">
    <property type="protein sequence ID" value="WDZ82432.1"/>
    <property type="molecule type" value="Genomic_DNA"/>
</dbReference>
<evidence type="ECO:0000313" key="2">
    <source>
        <dbReference type="Proteomes" id="UP001219605"/>
    </source>
</evidence>
<evidence type="ECO:0000313" key="1">
    <source>
        <dbReference type="EMBL" id="WDZ82432.1"/>
    </source>
</evidence>
<organism evidence="1 2">
    <name type="scientific">Micromonospora cathayae</name>
    <dbReference type="NCBI Taxonomy" id="3028804"/>
    <lineage>
        <taxon>Bacteria</taxon>
        <taxon>Bacillati</taxon>
        <taxon>Actinomycetota</taxon>
        <taxon>Actinomycetes</taxon>
        <taxon>Micromonosporales</taxon>
        <taxon>Micromonosporaceae</taxon>
        <taxon>Micromonospora</taxon>
    </lineage>
</organism>
<accession>A0ABY7ZHG7</accession>
<reference evidence="1 2" key="1">
    <citation type="submission" date="2023-02" db="EMBL/GenBank/DDBJ databases">
        <authorList>
            <person name="Mo P."/>
        </authorList>
    </citation>
    <scope>NUCLEOTIDE SEQUENCE [LARGE SCALE GENOMIC DNA]</scope>
    <source>
        <strain evidence="1 2">HUAS 3</strain>
    </source>
</reference>